<comment type="similarity">
    <text evidence="3">Belongs to the cytochrome P450 family.</text>
</comment>
<keyword evidence="6" id="KW-0560">Oxidoreductase</keyword>
<dbReference type="InterPro" id="IPR050364">
    <property type="entry name" value="Cytochrome_P450_fung"/>
</dbReference>
<dbReference type="PANTHER" id="PTHR46300:SF7">
    <property type="entry name" value="P450, PUTATIVE (EUROFUNG)-RELATED"/>
    <property type="match status" value="1"/>
</dbReference>
<dbReference type="AlphaFoldDB" id="A0A165BLD3"/>
<dbReference type="PANTHER" id="PTHR46300">
    <property type="entry name" value="P450, PUTATIVE (EUROFUNG)-RELATED-RELATED"/>
    <property type="match status" value="1"/>
</dbReference>
<evidence type="ECO:0000313" key="11">
    <source>
        <dbReference type="Proteomes" id="UP000077266"/>
    </source>
</evidence>
<accession>A0A165BLD3</accession>
<dbReference type="STRING" id="1314781.A0A165BLD3"/>
<dbReference type="EMBL" id="KV426442">
    <property type="protein sequence ID" value="KZV80853.1"/>
    <property type="molecule type" value="Genomic_DNA"/>
</dbReference>
<evidence type="ECO:0000256" key="2">
    <source>
        <dbReference type="ARBA" id="ARBA00005179"/>
    </source>
</evidence>
<gene>
    <name evidence="10" type="ORF">EXIGLDRAFT_686800</name>
</gene>
<keyword evidence="7 9" id="KW-0408">Iron</keyword>
<proteinExistence type="inferred from homology"/>
<dbReference type="OrthoDB" id="2789670at2759"/>
<evidence type="ECO:0000256" key="1">
    <source>
        <dbReference type="ARBA" id="ARBA00001971"/>
    </source>
</evidence>
<keyword evidence="5 9" id="KW-0479">Metal-binding</keyword>
<keyword evidence="4 9" id="KW-0349">Heme</keyword>
<dbReference type="Gene3D" id="1.10.630.10">
    <property type="entry name" value="Cytochrome P450"/>
    <property type="match status" value="1"/>
</dbReference>
<comment type="pathway">
    <text evidence="2">Secondary metabolite biosynthesis.</text>
</comment>
<dbReference type="InParanoid" id="A0A165BLD3"/>
<dbReference type="Pfam" id="PF00067">
    <property type="entry name" value="p450"/>
    <property type="match status" value="1"/>
</dbReference>
<feature type="binding site" description="axial binding residue" evidence="9">
    <location>
        <position position="364"/>
    </location>
    <ligand>
        <name>heme</name>
        <dbReference type="ChEBI" id="CHEBI:30413"/>
    </ligand>
    <ligandPart>
        <name>Fe</name>
        <dbReference type="ChEBI" id="CHEBI:18248"/>
    </ligandPart>
</feature>
<dbReference type="GO" id="GO:0016705">
    <property type="term" value="F:oxidoreductase activity, acting on paired donors, with incorporation or reduction of molecular oxygen"/>
    <property type="evidence" value="ECO:0007669"/>
    <property type="project" value="InterPro"/>
</dbReference>
<dbReference type="GO" id="GO:0020037">
    <property type="term" value="F:heme binding"/>
    <property type="evidence" value="ECO:0007669"/>
    <property type="project" value="InterPro"/>
</dbReference>
<sequence>MGQHLVILSSAEAVEDLLLKRGAIYSDRPTLAMQQLSGWEYAYATLRYGERFRATRRLSGRVMNSRASRDYIPMQEQAMRRLLKMLLVTPERFEHHIKSAAGSIVLKLAYDYDTVDDHDPLVDLADRALEIFSVSSKPHWAVNLFPALRYLPHWFPGCGFLGQAAIWKKVVREMYKRPFEMAKKNMQTESGHDSMIAKMLEGDGESPSPDLEELVMLCVGSLYGGVSQTVSAGLSFLLAMTLYPDVQHRAQAEIEAITGGDRLPTYNDRERMPYVDALIQEVHRWNPVLPCGLPHFCSTEDVYRGFRIPSGSTVLANVWHITHDPKIYPEPFAFNPDRYLGDTVGSSVNPDPKGFIFGFSRRECPGRFVADASVWLMVATTLATFNIGMATDENGQPLVPDVKYSSGILRRVRRLHPLSFPCKIVPKSPRAAALVG</sequence>
<organism evidence="10 11">
    <name type="scientific">Exidia glandulosa HHB12029</name>
    <dbReference type="NCBI Taxonomy" id="1314781"/>
    <lineage>
        <taxon>Eukaryota</taxon>
        <taxon>Fungi</taxon>
        <taxon>Dikarya</taxon>
        <taxon>Basidiomycota</taxon>
        <taxon>Agaricomycotina</taxon>
        <taxon>Agaricomycetes</taxon>
        <taxon>Auriculariales</taxon>
        <taxon>Exidiaceae</taxon>
        <taxon>Exidia</taxon>
    </lineage>
</organism>
<protein>
    <submittedName>
        <fullName evidence="10">Cytochrome P450</fullName>
    </submittedName>
</protein>
<evidence type="ECO:0000256" key="8">
    <source>
        <dbReference type="ARBA" id="ARBA00023033"/>
    </source>
</evidence>
<evidence type="ECO:0000256" key="5">
    <source>
        <dbReference type="ARBA" id="ARBA00022723"/>
    </source>
</evidence>
<evidence type="ECO:0000256" key="3">
    <source>
        <dbReference type="ARBA" id="ARBA00010617"/>
    </source>
</evidence>
<dbReference type="SUPFAM" id="SSF48264">
    <property type="entry name" value="Cytochrome P450"/>
    <property type="match status" value="1"/>
</dbReference>
<keyword evidence="11" id="KW-1185">Reference proteome</keyword>
<dbReference type="PRINTS" id="PR00463">
    <property type="entry name" value="EP450I"/>
</dbReference>
<dbReference type="InterPro" id="IPR002401">
    <property type="entry name" value="Cyt_P450_E_grp-I"/>
</dbReference>
<reference evidence="10 11" key="1">
    <citation type="journal article" date="2016" name="Mol. Biol. Evol.">
        <title>Comparative Genomics of Early-Diverging Mushroom-Forming Fungi Provides Insights into the Origins of Lignocellulose Decay Capabilities.</title>
        <authorList>
            <person name="Nagy L.G."/>
            <person name="Riley R."/>
            <person name="Tritt A."/>
            <person name="Adam C."/>
            <person name="Daum C."/>
            <person name="Floudas D."/>
            <person name="Sun H."/>
            <person name="Yadav J.S."/>
            <person name="Pangilinan J."/>
            <person name="Larsson K.H."/>
            <person name="Matsuura K."/>
            <person name="Barry K."/>
            <person name="Labutti K."/>
            <person name="Kuo R."/>
            <person name="Ohm R.A."/>
            <person name="Bhattacharya S.S."/>
            <person name="Shirouzu T."/>
            <person name="Yoshinaga Y."/>
            <person name="Martin F.M."/>
            <person name="Grigoriev I.V."/>
            <person name="Hibbett D.S."/>
        </authorList>
    </citation>
    <scope>NUCLEOTIDE SEQUENCE [LARGE SCALE GENOMIC DNA]</scope>
    <source>
        <strain evidence="10 11">HHB12029</strain>
    </source>
</reference>
<dbReference type="Proteomes" id="UP000077266">
    <property type="component" value="Unassembled WGS sequence"/>
</dbReference>
<evidence type="ECO:0000256" key="9">
    <source>
        <dbReference type="PIRSR" id="PIRSR602401-1"/>
    </source>
</evidence>
<dbReference type="CDD" id="cd11065">
    <property type="entry name" value="CYP64-like"/>
    <property type="match status" value="1"/>
</dbReference>
<name>A0A165BLD3_EXIGL</name>
<dbReference type="InterPro" id="IPR001128">
    <property type="entry name" value="Cyt_P450"/>
</dbReference>
<keyword evidence="8" id="KW-0503">Monooxygenase</keyword>
<comment type="cofactor">
    <cofactor evidence="1 9">
        <name>heme</name>
        <dbReference type="ChEBI" id="CHEBI:30413"/>
    </cofactor>
</comment>
<evidence type="ECO:0000256" key="7">
    <source>
        <dbReference type="ARBA" id="ARBA00023004"/>
    </source>
</evidence>
<evidence type="ECO:0000256" key="6">
    <source>
        <dbReference type="ARBA" id="ARBA00023002"/>
    </source>
</evidence>
<dbReference type="GO" id="GO:0005506">
    <property type="term" value="F:iron ion binding"/>
    <property type="evidence" value="ECO:0007669"/>
    <property type="project" value="InterPro"/>
</dbReference>
<dbReference type="InterPro" id="IPR036396">
    <property type="entry name" value="Cyt_P450_sf"/>
</dbReference>
<evidence type="ECO:0000256" key="4">
    <source>
        <dbReference type="ARBA" id="ARBA00022617"/>
    </source>
</evidence>
<dbReference type="GO" id="GO:0004497">
    <property type="term" value="F:monooxygenase activity"/>
    <property type="evidence" value="ECO:0007669"/>
    <property type="project" value="UniProtKB-KW"/>
</dbReference>
<evidence type="ECO:0000313" key="10">
    <source>
        <dbReference type="EMBL" id="KZV80853.1"/>
    </source>
</evidence>